<dbReference type="InterPro" id="IPR010546">
    <property type="entry name" value="DUF1120"/>
</dbReference>
<proteinExistence type="predicted"/>
<reference evidence="1 2" key="1">
    <citation type="submission" date="2020-10" db="EMBL/GenBank/DDBJ databases">
        <title>Complete genome sequence of a novel Pseudomonas fluorescens strain isolated from the flower of kumarahou (Pomaderris kumeraho).</title>
        <authorList>
            <person name="Summers M.C."/>
            <person name="Nowak V."/>
            <person name="Fairhurst M.J."/>
            <person name="Owen J.G."/>
            <person name="Gerth M.L."/>
            <person name="Patrick W.M."/>
        </authorList>
    </citation>
    <scope>NUCLEOTIDE SEQUENCE [LARGE SCALE GENOMIC DNA]</scope>
    <source>
        <strain evidence="1 2">KF1</strain>
    </source>
</reference>
<name>A0A1B3DGX3_PSEFL</name>
<organism evidence="1 2">
    <name type="scientific">Pseudomonas fluorescens</name>
    <dbReference type="NCBI Taxonomy" id="294"/>
    <lineage>
        <taxon>Bacteria</taxon>
        <taxon>Pseudomonadati</taxon>
        <taxon>Pseudomonadota</taxon>
        <taxon>Gammaproteobacteria</taxon>
        <taxon>Pseudomonadales</taxon>
        <taxon>Pseudomonadaceae</taxon>
        <taxon>Pseudomonas</taxon>
    </lineage>
</organism>
<accession>A0A1B3DGX3</accession>
<dbReference type="OrthoDB" id="7009302at2"/>
<dbReference type="RefSeq" id="WP_024078029.1">
    <property type="nucleotide sequence ID" value="NZ_CP015637.1"/>
</dbReference>
<evidence type="ECO:0000313" key="2">
    <source>
        <dbReference type="Proteomes" id="UP000593833"/>
    </source>
</evidence>
<dbReference type="Proteomes" id="UP000593833">
    <property type="component" value="Chromosome"/>
</dbReference>
<dbReference type="Pfam" id="PF06551">
    <property type="entry name" value="DUF1120"/>
    <property type="match status" value="1"/>
</dbReference>
<evidence type="ECO:0000313" key="1">
    <source>
        <dbReference type="EMBL" id="QOU05095.1"/>
    </source>
</evidence>
<gene>
    <name evidence="1" type="ORF">IM720_31275</name>
</gene>
<protein>
    <submittedName>
        <fullName evidence="1">DUF1120 domain-containing protein</fullName>
    </submittedName>
</protein>
<dbReference type="AlphaFoldDB" id="A0A1B3DGX3"/>
<dbReference type="EMBL" id="CP063233">
    <property type="protein sequence ID" value="QOU05095.1"/>
    <property type="molecule type" value="Genomic_DNA"/>
</dbReference>
<sequence>MKKNIAIFAGVFLAVAGLTAQAADLRVKGSIAPPSCSFTITNSVIDYGSIDPNTLSATNYTKLAKKSTPYAIRCGSHAKAKVGIKAVDNRASTRIPNLMVSQFGSSYTDTYNYGLGVNSKNQKVGGYVVHLRNSVADGKAVGVLTSTNNGASWSAGGQALGLVSNVASWYSGTATPIQLNTLSGNLEVQAVINKTSELDLSSRVSLDGQATLELRYL</sequence>